<dbReference type="EMBL" id="QGTJ01000001">
    <property type="protein sequence ID" value="PWV65724.1"/>
    <property type="molecule type" value="Genomic_DNA"/>
</dbReference>
<gene>
    <name evidence="1" type="ORF">C7443_101209</name>
</gene>
<dbReference type="OrthoDB" id="9807209at2"/>
<evidence type="ECO:0000313" key="1">
    <source>
        <dbReference type="EMBL" id="PWV65724.1"/>
    </source>
</evidence>
<dbReference type="PANTHER" id="PTHR12526:SF600">
    <property type="entry name" value="GLYCOSYL TRANSFERASE GROUP 1"/>
    <property type="match status" value="1"/>
</dbReference>
<dbReference type="CDD" id="cd03801">
    <property type="entry name" value="GT4_PimA-like"/>
    <property type="match status" value="1"/>
</dbReference>
<dbReference type="NCBIfam" id="TIGR03087">
    <property type="entry name" value="stp1"/>
    <property type="match status" value="1"/>
</dbReference>
<evidence type="ECO:0000313" key="2">
    <source>
        <dbReference type="Proteomes" id="UP000246569"/>
    </source>
</evidence>
<dbReference type="GO" id="GO:0016757">
    <property type="term" value="F:glycosyltransferase activity"/>
    <property type="evidence" value="ECO:0007669"/>
    <property type="project" value="TreeGrafter"/>
</dbReference>
<dbReference type="PANTHER" id="PTHR12526">
    <property type="entry name" value="GLYCOSYLTRANSFERASE"/>
    <property type="match status" value="1"/>
</dbReference>
<dbReference type="Gene3D" id="3.40.50.2000">
    <property type="entry name" value="Glycogen Phosphorylase B"/>
    <property type="match status" value="2"/>
</dbReference>
<dbReference type="Proteomes" id="UP000246569">
    <property type="component" value="Unassembled WGS sequence"/>
</dbReference>
<sequence>MDDLLLLVHRIPYPPNKGDKIRSFHLLRFLAQRYRVHLGAFVDDAQDWAHQQRLQDCCTDICLIGLDPRRAKLRSLTGLLSAEALSVAYYRNAAMAAWVKSKLAAGIRRVVVFSSVMAQYVEHEADDVCCIVDFCDVDSDKWRQYAAAKSWPLSWLYRRESERLLAFDRRIASVSRAALFVSEGEAALFRRLAPESAEHTDCWHNGVDTAFFDPALSFDNPFSADAASLTFTGAMDYWANVDAVVWFAREVLPRVREVIPSAQFWIVGGRPTADVRALAALPGVHVTGGVPDVRPYVAHAQAVVAPLRIARGVQNKVLEAMAMAKPVLATRAAMDGIEPNPAFDALVADSVDDLAARTVALLHEGDVGGLGTLGRHWVEAHYNWERNLASLARWLQPGQESWNEEQ</sequence>
<keyword evidence="2" id="KW-1185">Reference proteome</keyword>
<dbReference type="Pfam" id="PF13692">
    <property type="entry name" value="Glyco_trans_1_4"/>
    <property type="match status" value="1"/>
</dbReference>
<reference evidence="1 2" key="1">
    <citation type="submission" date="2018-05" db="EMBL/GenBank/DDBJ databases">
        <title>Genomic Encyclopedia of Type Strains, Phase IV (KMG-IV): sequencing the most valuable type-strain genomes for metagenomic binning, comparative biology and taxonomic classification.</title>
        <authorList>
            <person name="Goeker M."/>
        </authorList>
    </citation>
    <scope>NUCLEOTIDE SEQUENCE [LARGE SCALE GENOMIC DNA]</scope>
    <source>
        <strain evidence="1 2">DSM 23606</strain>
    </source>
</reference>
<keyword evidence="1" id="KW-0808">Transferase</keyword>
<dbReference type="InterPro" id="IPR017521">
    <property type="entry name" value="Sugar_tfrase_PEP-CTERM_Stp1"/>
</dbReference>
<dbReference type="SUPFAM" id="SSF53756">
    <property type="entry name" value="UDP-Glycosyltransferase/glycogen phosphorylase"/>
    <property type="match status" value="1"/>
</dbReference>
<dbReference type="RefSeq" id="WP_110016721.1">
    <property type="nucleotide sequence ID" value="NZ_QGTJ01000001.1"/>
</dbReference>
<dbReference type="AlphaFoldDB" id="A0A317N0R5"/>
<comment type="caution">
    <text evidence="1">The sequence shown here is derived from an EMBL/GenBank/DDBJ whole genome shotgun (WGS) entry which is preliminary data.</text>
</comment>
<proteinExistence type="predicted"/>
<organism evidence="1 2">
    <name type="scientific">Plasticicumulans acidivorans</name>
    <dbReference type="NCBI Taxonomy" id="886464"/>
    <lineage>
        <taxon>Bacteria</taxon>
        <taxon>Pseudomonadati</taxon>
        <taxon>Pseudomonadota</taxon>
        <taxon>Gammaproteobacteria</taxon>
        <taxon>Candidatus Competibacteraceae</taxon>
        <taxon>Plasticicumulans</taxon>
    </lineage>
</organism>
<name>A0A317N0R5_9GAMM</name>
<protein>
    <submittedName>
        <fullName evidence="1">Sugar transferase (PEP-CTERM/EpsH1 system associated)</fullName>
    </submittedName>
</protein>
<accession>A0A317N0R5</accession>